<name>E1QSF3_VULDI</name>
<evidence type="ECO:0000259" key="1">
    <source>
        <dbReference type="Pfam" id="PF03190"/>
    </source>
</evidence>
<evidence type="ECO:0000313" key="2">
    <source>
        <dbReference type="EMBL" id="ADN50746.1"/>
    </source>
</evidence>
<reference evidence="3" key="2">
    <citation type="journal article" date="2010" name="Stand. Genomic Sci.">
        <title>Complete genome sequence of Vulcanisaeta distributa type strain (IC-017T).</title>
        <authorList>
            <person name="Mavromatis K."/>
            <person name="Sikorski J."/>
            <person name="Pabst E."/>
            <person name="Teshima H."/>
            <person name="Lapidus A."/>
            <person name="Lucas S."/>
            <person name="Nolan M."/>
            <person name="Glavina Del Rio T."/>
            <person name="Cheng J."/>
            <person name="Bruce D."/>
            <person name="Goodwin L."/>
            <person name="Pitluck S."/>
            <person name="Liolios K."/>
            <person name="Ivanova N."/>
            <person name="Mikhailova N."/>
            <person name="Pati A."/>
            <person name="Chen A."/>
            <person name="Palaniappan K."/>
            <person name="Land M."/>
            <person name="Hauser L."/>
            <person name="Chang Y."/>
            <person name="Jeffries C."/>
            <person name="Rohde M."/>
            <person name="Spring S."/>
            <person name="Goker M."/>
            <person name="Wirth R."/>
            <person name="Woyke T."/>
            <person name="Bristow J."/>
            <person name="Eisen J."/>
            <person name="Markowitz V."/>
            <person name="Hugenholtz P."/>
            <person name="Klenk H."/>
            <person name="Kyrpides N."/>
        </authorList>
    </citation>
    <scope>NUCLEOTIDE SEQUENCE [LARGE SCALE GENOMIC DNA]</scope>
    <source>
        <strain evidence="3">DSM 14429 / JCM 11212 / NBRC 100878 / IC-017</strain>
    </source>
</reference>
<dbReference type="InterPro" id="IPR036249">
    <property type="entry name" value="Thioredoxin-like_sf"/>
</dbReference>
<dbReference type="STRING" id="572478.Vdis_1360"/>
<dbReference type="EMBL" id="CP002100">
    <property type="protein sequence ID" value="ADN50746.1"/>
    <property type="molecule type" value="Genomic_DNA"/>
</dbReference>
<evidence type="ECO:0000313" key="3">
    <source>
        <dbReference type="Proteomes" id="UP000006681"/>
    </source>
</evidence>
<gene>
    <name evidence="2" type="ordered locus">Vdis_1360</name>
</gene>
<dbReference type="InterPro" id="IPR024705">
    <property type="entry name" value="Ssp411"/>
</dbReference>
<dbReference type="GeneID" id="9752292"/>
<protein>
    <recommendedName>
        <fullName evidence="1">Spermatogenesis-associated protein 20-like TRX domain-containing protein</fullName>
    </recommendedName>
</protein>
<dbReference type="PANTHER" id="PTHR42899:SF1">
    <property type="entry name" value="SPERMATOGENESIS-ASSOCIATED PROTEIN 20"/>
    <property type="match status" value="1"/>
</dbReference>
<dbReference type="RefSeq" id="WP_013336471.1">
    <property type="nucleotide sequence ID" value="NC_014537.1"/>
</dbReference>
<dbReference type="PANTHER" id="PTHR42899">
    <property type="entry name" value="SPERMATOGENESIS-ASSOCIATED PROTEIN 20"/>
    <property type="match status" value="1"/>
</dbReference>
<dbReference type="Gene3D" id="3.40.30.10">
    <property type="entry name" value="Glutaredoxin"/>
    <property type="match status" value="1"/>
</dbReference>
<accession>E1QSF3</accession>
<dbReference type="PIRSF" id="PIRSF006402">
    <property type="entry name" value="UCP006402_thioredoxin"/>
    <property type="match status" value="1"/>
</dbReference>
<dbReference type="eggNOG" id="arCOG02007">
    <property type="taxonomic scope" value="Archaea"/>
</dbReference>
<dbReference type="GO" id="GO:0005975">
    <property type="term" value="P:carbohydrate metabolic process"/>
    <property type="evidence" value="ECO:0007669"/>
    <property type="project" value="InterPro"/>
</dbReference>
<feature type="domain" description="Spermatogenesis-associated protein 20-like TRX" evidence="1">
    <location>
        <begin position="9"/>
        <end position="168"/>
    </location>
</feature>
<dbReference type="CDD" id="cd02955">
    <property type="entry name" value="SSP411"/>
    <property type="match status" value="1"/>
</dbReference>
<dbReference type="HOGENOM" id="CLU_014051_4_1_2"/>
<dbReference type="SUPFAM" id="SSF52833">
    <property type="entry name" value="Thioredoxin-like"/>
    <property type="match status" value="1"/>
</dbReference>
<sequence>MDIDERIQCLSQSRSPYVLEALNSPVKWWGWCAKAFEKAINEDKPLLIDIGAGWCHWCHVMDETTYKDPEVVQLINDYFIPIKVDRDERPDIDRRYQEAALLIAGQGGWPLTVFATPKGEVIYAGTYFPPRDGMGLPGMVRVLRAVLDAYRSRRDQIGELIREISNAITSSYVSTVTDNLDIGVVDDVVVKIVDMYDNEHGGFGMAPKFPQVTYHALLLYRGFYTGSALINIVRETLIRMGRGGIYDQLGGGFHRYSVDSGWLIPHFEKLLIDNAELLMNYSEAYAITMDDELREIGVGIINYVNDTLANPDGGYYASQDADVDFKDEGGYYKWSVDELRGLLSNDEFNIIYWYFGIFKFRGNEKAVLHRALSIEEVANKLGISINMARSLLNSAISKMINARRQRKSPRIDTTIYAGWSSAMAIAYTMASDYMSINGVIEHSLKIIDFIMNNMYRSDGLRRAFRCNTLSLPGLLEDYSYTLLAALMAYSHTGDRKYLEFAIKLGNDIVDKFRAPDGGFYDTDMPDEPMTLRIKPIADTPNWSPNSLALIALMNLYRVTGIDKFSKEVNNGIRALYSLAMRYGPAASSYFIALDWYLRDPPKVVIVGDANDDFIRLLRMALRTFRPGKLVIPIISDSVDDLLMDNSIRAMVNEYRRKGSPLAYVCAYSACTTPIVNEETLRNVLTDFMRDRYA</sequence>
<dbReference type="AlphaFoldDB" id="E1QSF3"/>
<dbReference type="InterPro" id="IPR004879">
    <property type="entry name" value="Ssp411-like_TRX"/>
</dbReference>
<dbReference type="KEGG" id="vdi:Vdis_1360"/>
<organism evidence="2 3">
    <name type="scientific">Vulcanisaeta distributa (strain DSM 14429 / JCM 11212 / NBRC 100878 / IC-017)</name>
    <dbReference type="NCBI Taxonomy" id="572478"/>
    <lineage>
        <taxon>Archaea</taxon>
        <taxon>Thermoproteota</taxon>
        <taxon>Thermoprotei</taxon>
        <taxon>Thermoproteales</taxon>
        <taxon>Thermoproteaceae</taxon>
        <taxon>Vulcanisaeta</taxon>
    </lineage>
</organism>
<dbReference type="InterPro" id="IPR008928">
    <property type="entry name" value="6-hairpin_glycosidase_sf"/>
</dbReference>
<proteinExistence type="predicted"/>
<reference evidence="2 3" key="1">
    <citation type="journal article" date="2010" name="Stand. Genomic Sci.">
        <title>Complete genome sequence of Vulcanisaeta distributa type strain (IC-017).</title>
        <authorList>
            <person name="Mavromatis K."/>
            <person name="Sikorski J."/>
            <person name="Pabst E."/>
            <person name="Teshima H."/>
            <person name="Lapidus A."/>
            <person name="Lucas S."/>
            <person name="Nolan M."/>
            <person name="Glavina Del Rio T."/>
            <person name="Cheng J.F."/>
            <person name="Bruce D."/>
            <person name="Goodwin L."/>
            <person name="Pitluck S."/>
            <person name="Liolios K."/>
            <person name="Ivanova N."/>
            <person name="Mikhailova N."/>
            <person name="Pati A."/>
            <person name="Chen A."/>
            <person name="Palaniappan K."/>
            <person name="Land M."/>
            <person name="Hauser L."/>
            <person name="Chang Y.J."/>
            <person name="Jeffries C.D."/>
            <person name="Rohde M."/>
            <person name="Spring S."/>
            <person name="Goker M."/>
            <person name="Wirth R."/>
            <person name="Woyke T."/>
            <person name="Bristow J."/>
            <person name="Eisen J.A."/>
            <person name="Markowitz V."/>
            <person name="Hugenholtz P."/>
            <person name="Klenk H.P."/>
            <person name="Kyrpides N.C."/>
        </authorList>
    </citation>
    <scope>NUCLEOTIDE SEQUENCE [LARGE SCALE GENOMIC DNA]</scope>
    <source>
        <strain evidence="3">DSM 14429 / JCM 11212 / NBRC 100878 / IC-017</strain>
    </source>
</reference>
<dbReference type="Pfam" id="PF03190">
    <property type="entry name" value="Thioredox_DsbH"/>
    <property type="match status" value="1"/>
</dbReference>
<keyword evidence="3" id="KW-1185">Reference proteome</keyword>
<dbReference type="Proteomes" id="UP000006681">
    <property type="component" value="Chromosome"/>
</dbReference>
<dbReference type="SUPFAM" id="SSF48208">
    <property type="entry name" value="Six-hairpin glycosidases"/>
    <property type="match status" value="1"/>
</dbReference>